<dbReference type="SMART" id="SM00706">
    <property type="entry name" value="TECPR"/>
    <property type="match status" value="4"/>
</dbReference>
<dbReference type="Gene3D" id="1.10.530.10">
    <property type="match status" value="1"/>
</dbReference>
<dbReference type="InterPro" id="IPR002502">
    <property type="entry name" value="Amidase_domain"/>
</dbReference>
<keyword evidence="3" id="KW-0378">Hydrolase</keyword>
<dbReference type="InterPro" id="IPR051206">
    <property type="entry name" value="NAMLAA_amidase_2"/>
</dbReference>
<dbReference type="SUPFAM" id="SSF55846">
    <property type="entry name" value="N-acetylmuramoyl-L-alanine amidase-like"/>
    <property type="match status" value="1"/>
</dbReference>
<evidence type="ECO:0000313" key="7">
    <source>
        <dbReference type="Proteomes" id="UP000612893"/>
    </source>
</evidence>
<reference evidence="6" key="1">
    <citation type="submission" date="2020-10" db="EMBL/GenBank/DDBJ databases">
        <title>Ca. Dormibacterota MAGs.</title>
        <authorList>
            <person name="Montgomery K."/>
        </authorList>
    </citation>
    <scope>NUCLEOTIDE SEQUENCE [LARGE SCALE GENOMIC DNA]</scope>
    <source>
        <strain evidence="6">SC8812_S17_10</strain>
    </source>
</reference>
<sequence>MAKLLCAPSTGSILLIGMLVALVMAEGSPQSVLAATPAPSPAVGTVASAFRAAATEFGVPEEVLLAVGYVNTRWRMETSEDGGVGIMHLLHSPGNDTLSRAASLTGASEAALGQDMTTNIRGGAAVLSAAAGSPKPGNLDGWRQAVSSLGGGGLYADQVFTSLKKGARETLPGGERVALATHPDLAAPAQAARAASPDFGPAAWVPASSSNFTASSRPSVYIPNRIVIHVTQGSYSGAVSYFQNPAAQASAHYVMRSSDGASTQTVLERDVAWHAGNWDFNTKSFGIEHEGFVDNPSWFTDAMYRASAQLAASLVRKYSIPIDRQHIISHNEVPDPLNPGLTGGRDHHSDPGPFWNWGLYMSYVQAYAGSYCSVNGGGSWQRLPGAAYDVGVGSSGSTWVIGTDPAVGGYGLYHWTGSGWSRSSGAGVRVAVDPAGVPWVVNVNGNIYRLAAGGVWQQVTGIAMDLAIGSDGSTWAIATDDTLGGFGIYYLTGAGWQRVEGGGTRIAAGPNGSVWVVNSWGAVYERTTTGWRLRPGAGYDIGFATGRGTTIVGNNRVCGGYRLWSWNGSSWTSVPGAGIGVGVDPLGKAWVVNDSQVIYKQV</sequence>
<dbReference type="Pfam" id="PF19193">
    <property type="entry name" value="Tectonin"/>
    <property type="match status" value="1"/>
</dbReference>
<feature type="domain" description="N-acetylmuramoyl-L-alanine amidase" evidence="5">
    <location>
        <begin position="209"/>
        <end position="352"/>
    </location>
</feature>
<name>A0A934N923_9BACT</name>
<dbReference type="GO" id="GO:0009254">
    <property type="term" value="P:peptidoglycan turnover"/>
    <property type="evidence" value="ECO:0007669"/>
    <property type="project" value="TreeGrafter"/>
</dbReference>
<proteinExistence type="predicted"/>
<evidence type="ECO:0000256" key="2">
    <source>
        <dbReference type="ARBA" id="ARBA00011901"/>
    </source>
</evidence>
<comment type="catalytic activity">
    <reaction evidence="1">
        <text>Hydrolyzes the link between N-acetylmuramoyl residues and L-amino acid residues in certain cell-wall glycopeptides.</text>
        <dbReference type="EC" id="3.5.1.28"/>
    </reaction>
</comment>
<dbReference type="AlphaFoldDB" id="A0A934N923"/>
<dbReference type="RefSeq" id="WP_338201667.1">
    <property type="nucleotide sequence ID" value="NZ_JAEKNR010000118.1"/>
</dbReference>
<comment type="caution">
    <text evidence="6">The sequence shown here is derived from an EMBL/GenBank/DDBJ whole genome shotgun (WGS) entry which is preliminary data.</text>
</comment>
<dbReference type="SMART" id="SM00644">
    <property type="entry name" value="Ami_2"/>
    <property type="match status" value="1"/>
</dbReference>
<evidence type="ECO:0000256" key="1">
    <source>
        <dbReference type="ARBA" id="ARBA00001561"/>
    </source>
</evidence>
<keyword evidence="7" id="KW-1185">Reference proteome</keyword>
<dbReference type="InterPro" id="IPR023346">
    <property type="entry name" value="Lysozyme-like_dom_sf"/>
</dbReference>
<accession>A0A934N923</accession>
<dbReference type="Gene3D" id="3.40.80.10">
    <property type="entry name" value="Peptidoglycan recognition protein-like"/>
    <property type="match status" value="1"/>
</dbReference>
<organism evidence="6 7">
    <name type="scientific">Candidatus Nephthysia bennettiae</name>
    <dbReference type="NCBI Taxonomy" id="3127016"/>
    <lineage>
        <taxon>Bacteria</taxon>
        <taxon>Bacillati</taxon>
        <taxon>Candidatus Dormiibacterota</taxon>
        <taxon>Candidatus Dormibacteria</taxon>
        <taxon>Candidatus Dormibacterales</taxon>
        <taxon>Candidatus Dormibacteraceae</taxon>
        <taxon>Candidatus Nephthysia</taxon>
    </lineage>
</organism>
<dbReference type="EMBL" id="JAEKNR010000118">
    <property type="protein sequence ID" value="MBJ7598563.1"/>
    <property type="molecule type" value="Genomic_DNA"/>
</dbReference>
<evidence type="ECO:0000256" key="3">
    <source>
        <dbReference type="ARBA" id="ARBA00022801"/>
    </source>
</evidence>
<evidence type="ECO:0000256" key="4">
    <source>
        <dbReference type="ARBA" id="ARBA00023316"/>
    </source>
</evidence>
<dbReference type="EC" id="3.5.1.28" evidence="2"/>
<protein>
    <recommendedName>
        <fullName evidence="2">N-acetylmuramoyl-L-alanine amidase</fullName>
        <ecNumber evidence="2">3.5.1.28</ecNumber>
    </recommendedName>
</protein>
<dbReference type="GO" id="GO:0071555">
    <property type="term" value="P:cell wall organization"/>
    <property type="evidence" value="ECO:0007669"/>
    <property type="project" value="UniProtKB-KW"/>
</dbReference>
<keyword evidence="4" id="KW-0961">Cell wall biogenesis/degradation</keyword>
<dbReference type="PANTHER" id="PTHR30417:SF1">
    <property type="entry name" value="N-ACETYLMURAMOYL-L-ALANINE AMIDASE AMID"/>
    <property type="match status" value="1"/>
</dbReference>
<evidence type="ECO:0000313" key="6">
    <source>
        <dbReference type="EMBL" id="MBJ7598563.1"/>
    </source>
</evidence>
<dbReference type="Proteomes" id="UP000612893">
    <property type="component" value="Unassembled WGS sequence"/>
</dbReference>
<evidence type="ECO:0000259" key="5">
    <source>
        <dbReference type="SMART" id="SM00644"/>
    </source>
</evidence>
<dbReference type="FunFam" id="3.40.80.10:FF:000006">
    <property type="entry name" value="N-acetylmuramoyl-L-alanine amidase"/>
    <property type="match status" value="1"/>
</dbReference>
<gene>
    <name evidence="6" type="ORF">JF922_10825</name>
</gene>
<dbReference type="Pfam" id="PF01510">
    <property type="entry name" value="Amidase_2"/>
    <property type="match status" value="1"/>
</dbReference>
<dbReference type="PANTHER" id="PTHR30417">
    <property type="entry name" value="N-ACETYLMURAMOYL-L-ALANINE AMIDASE AMID"/>
    <property type="match status" value="1"/>
</dbReference>
<dbReference type="SUPFAM" id="SSF53955">
    <property type="entry name" value="Lysozyme-like"/>
    <property type="match status" value="1"/>
</dbReference>
<dbReference type="CDD" id="cd06583">
    <property type="entry name" value="PGRP"/>
    <property type="match status" value="1"/>
</dbReference>
<dbReference type="InterPro" id="IPR036505">
    <property type="entry name" value="Amidase/PGRP_sf"/>
</dbReference>
<dbReference type="InterPro" id="IPR006624">
    <property type="entry name" value="Beta-propeller_rpt_TECPR"/>
</dbReference>
<dbReference type="GO" id="GO:0009253">
    <property type="term" value="P:peptidoglycan catabolic process"/>
    <property type="evidence" value="ECO:0007669"/>
    <property type="project" value="InterPro"/>
</dbReference>
<dbReference type="GO" id="GO:0008745">
    <property type="term" value="F:N-acetylmuramoyl-L-alanine amidase activity"/>
    <property type="evidence" value="ECO:0007669"/>
    <property type="project" value="UniProtKB-EC"/>
</dbReference>